<name>A0A4S8LTE6_DENBC</name>
<evidence type="ECO:0000313" key="2">
    <source>
        <dbReference type="Proteomes" id="UP000297245"/>
    </source>
</evidence>
<dbReference type="EMBL" id="ML179274">
    <property type="protein sequence ID" value="THU92570.1"/>
    <property type="molecule type" value="Genomic_DNA"/>
</dbReference>
<proteinExistence type="predicted"/>
<dbReference type="OrthoDB" id="2269034at2759"/>
<dbReference type="SUPFAM" id="SSF52047">
    <property type="entry name" value="RNI-like"/>
    <property type="match status" value="1"/>
</dbReference>
<gene>
    <name evidence="1" type="ORF">K435DRAFT_840529</name>
</gene>
<dbReference type="Proteomes" id="UP000297245">
    <property type="component" value="Unassembled WGS sequence"/>
</dbReference>
<dbReference type="AlphaFoldDB" id="A0A4S8LTE6"/>
<accession>A0A4S8LTE6</accession>
<protein>
    <recommendedName>
        <fullName evidence="3">F-box domain-containing protein</fullName>
    </recommendedName>
</protein>
<organism evidence="1 2">
    <name type="scientific">Dendrothele bispora (strain CBS 962.96)</name>
    <dbReference type="NCBI Taxonomy" id="1314807"/>
    <lineage>
        <taxon>Eukaryota</taxon>
        <taxon>Fungi</taxon>
        <taxon>Dikarya</taxon>
        <taxon>Basidiomycota</taxon>
        <taxon>Agaricomycotina</taxon>
        <taxon>Agaricomycetes</taxon>
        <taxon>Agaricomycetidae</taxon>
        <taxon>Agaricales</taxon>
        <taxon>Agaricales incertae sedis</taxon>
        <taxon>Dendrothele</taxon>
    </lineage>
</organism>
<reference evidence="1 2" key="1">
    <citation type="journal article" date="2019" name="Nat. Ecol. Evol.">
        <title>Megaphylogeny resolves global patterns of mushroom evolution.</title>
        <authorList>
            <person name="Varga T."/>
            <person name="Krizsan K."/>
            <person name="Foldi C."/>
            <person name="Dima B."/>
            <person name="Sanchez-Garcia M."/>
            <person name="Sanchez-Ramirez S."/>
            <person name="Szollosi G.J."/>
            <person name="Szarkandi J.G."/>
            <person name="Papp V."/>
            <person name="Albert L."/>
            <person name="Andreopoulos W."/>
            <person name="Angelini C."/>
            <person name="Antonin V."/>
            <person name="Barry K.W."/>
            <person name="Bougher N.L."/>
            <person name="Buchanan P."/>
            <person name="Buyck B."/>
            <person name="Bense V."/>
            <person name="Catcheside P."/>
            <person name="Chovatia M."/>
            <person name="Cooper J."/>
            <person name="Damon W."/>
            <person name="Desjardin D."/>
            <person name="Finy P."/>
            <person name="Geml J."/>
            <person name="Haridas S."/>
            <person name="Hughes K."/>
            <person name="Justo A."/>
            <person name="Karasinski D."/>
            <person name="Kautmanova I."/>
            <person name="Kiss B."/>
            <person name="Kocsube S."/>
            <person name="Kotiranta H."/>
            <person name="LaButti K.M."/>
            <person name="Lechner B.E."/>
            <person name="Liimatainen K."/>
            <person name="Lipzen A."/>
            <person name="Lukacs Z."/>
            <person name="Mihaltcheva S."/>
            <person name="Morgado L.N."/>
            <person name="Niskanen T."/>
            <person name="Noordeloos M.E."/>
            <person name="Ohm R.A."/>
            <person name="Ortiz-Santana B."/>
            <person name="Ovrebo C."/>
            <person name="Racz N."/>
            <person name="Riley R."/>
            <person name="Savchenko A."/>
            <person name="Shiryaev A."/>
            <person name="Soop K."/>
            <person name="Spirin V."/>
            <person name="Szebenyi C."/>
            <person name="Tomsovsky M."/>
            <person name="Tulloss R.E."/>
            <person name="Uehling J."/>
            <person name="Grigoriev I.V."/>
            <person name="Vagvolgyi C."/>
            <person name="Papp T."/>
            <person name="Martin F.M."/>
            <person name="Miettinen O."/>
            <person name="Hibbett D.S."/>
            <person name="Nagy L.G."/>
        </authorList>
    </citation>
    <scope>NUCLEOTIDE SEQUENCE [LARGE SCALE GENOMIC DNA]</scope>
    <source>
        <strain evidence="1 2">CBS 962.96</strain>
    </source>
</reference>
<dbReference type="InterPro" id="IPR032675">
    <property type="entry name" value="LRR_dom_sf"/>
</dbReference>
<dbReference type="Gene3D" id="3.80.10.10">
    <property type="entry name" value="Ribonuclease Inhibitor"/>
    <property type="match status" value="1"/>
</dbReference>
<keyword evidence="2" id="KW-1185">Reference proteome</keyword>
<sequence>MSVLGLLFHAAKRWEHVDLDINNRQGLDIFPDSRAASPNRSLLKSLNLTLSANFWDFRARDWLRLGSLVKNATSLRNLASSDLDYNIEMSFEENRITSLQLYDDDYGLKDVFRLFPHLQHLDITLGRPSDSKCPKLSSELRSATLKSLIVRIASWRSTPLLSSLRLPSLDSLELLIQLDGSVRDKKPLMSSLETMFRQSSPPLQSFKIDSGHSLTSLQLLDILSWMPSLTDLSIHVISTVLREGFLAQLTYIPGSKSLPTYDPEKSTSSVLLPRLKNLEIGINFETDVGRFIPDMDSIIAMIESRIVYSSLADEIHDDSLVDKLSHLTFLILYFPYHSERAWAEEFRTTLKKRLQEHMNQGFTCTVTAKQTRVFCTEGL</sequence>
<evidence type="ECO:0008006" key="3">
    <source>
        <dbReference type="Google" id="ProtNLM"/>
    </source>
</evidence>
<evidence type="ECO:0000313" key="1">
    <source>
        <dbReference type="EMBL" id="THU92570.1"/>
    </source>
</evidence>